<comment type="function">
    <text evidence="6">The RuvA-RuvB-RuvC complex processes Holliday junction (HJ) DNA during genetic recombination and DNA repair, while the RuvA-RuvB complex plays an important role in the rescue of blocked DNA replication forks via replication fork reversal (RFR). RuvA specifically binds to HJ cruciform DNA, conferring on it an open structure. The RuvB hexamer acts as an ATP-dependent pump, pulling dsDNA into and through the RuvAB complex. HJ branch migration allows RuvC to scan DNA until it finds its consensus sequence, where it cleaves and resolves the cruciform DNA.</text>
</comment>
<evidence type="ECO:0000313" key="8">
    <source>
        <dbReference type="EMBL" id="TSC65996.1"/>
    </source>
</evidence>
<dbReference type="GO" id="GO:0009378">
    <property type="term" value="F:four-way junction helicase activity"/>
    <property type="evidence" value="ECO:0007669"/>
    <property type="project" value="InterPro"/>
</dbReference>
<evidence type="ECO:0000256" key="6">
    <source>
        <dbReference type="HAMAP-Rule" id="MF_00031"/>
    </source>
</evidence>
<name>A0A554JC96_9BACT</name>
<feature type="domain" description="Helix-hairpin-helix DNA-binding motif class 1" evidence="7">
    <location>
        <begin position="73"/>
        <end position="92"/>
    </location>
</feature>
<evidence type="ECO:0000256" key="1">
    <source>
        <dbReference type="ARBA" id="ARBA00022490"/>
    </source>
</evidence>
<keyword evidence="8" id="KW-0067">ATP-binding</keyword>
<dbReference type="GO" id="GO:0005737">
    <property type="term" value="C:cytoplasm"/>
    <property type="evidence" value="ECO:0007669"/>
    <property type="project" value="UniProtKB-SubCell"/>
</dbReference>
<dbReference type="GO" id="GO:0006281">
    <property type="term" value="P:DNA repair"/>
    <property type="evidence" value="ECO:0007669"/>
    <property type="project" value="UniProtKB-UniRule"/>
</dbReference>
<comment type="subunit">
    <text evidence="6">Homotetramer. Forms an RuvA(8)-RuvB(12)-Holliday junction (HJ) complex. HJ DNA is sandwiched between 2 RuvA tetramers; dsDNA enters through RuvA and exits via RuvB. An RuvB hexamer assembles on each DNA strand where it exits the tetramer. Each RuvB hexamer is contacted by two RuvA subunits (via domain III) on 2 adjacent RuvB subunits; this complex drives branch migration. In the full resolvosome a probable DNA-RuvA(4)-RuvB(12)-RuvC(2) complex forms which resolves the HJ.</text>
</comment>
<keyword evidence="8" id="KW-0547">Nucleotide-binding</keyword>
<evidence type="ECO:0000256" key="2">
    <source>
        <dbReference type="ARBA" id="ARBA00022763"/>
    </source>
</evidence>
<gene>
    <name evidence="6" type="primary">ruvA</name>
    <name evidence="8" type="ORF">CEO22_266</name>
</gene>
<dbReference type="InterPro" id="IPR013849">
    <property type="entry name" value="DNA_helicase_Holl-junc_RuvA_I"/>
</dbReference>
<dbReference type="SUPFAM" id="SSF47781">
    <property type="entry name" value="RuvA domain 2-like"/>
    <property type="match status" value="1"/>
</dbReference>
<dbReference type="NCBIfam" id="TIGR00084">
    <property type="entry name" value="ruvA"/>
    <property type="match status" value="1"/>
</dbReference>
<dbReference type="SUPFAM" id="SSF50249">
    <property type="entry name" value="Nucleic acid-binding proteins"/>
    <property type="match status" value="1"/>
</dbReference>
<dbReference type="Proteomes" id="UP000316253">
    <property type="component" value="Unassembled WGS sequence"/>
</dbReference>
<dbReference type="Pfam" id="PF01330">
    <property type="entry name" value="RuvA_N"/>
    <property type="match status" value="1"/>
</dbReference>
<feature type="region of interest" description="Domain III" evidence="6">
    <location>
        <begin position="136"/>
        <end position="189"/>
    </location>
</feature>
<comment type="caution">
    <text evidence="6">Lacks conserved residue(s) required for the propagation of feature annotation.</text>
</comment>
<keyword evidence="2 6" id="KW-0227">DNA damage</keyword>
<dbReference type="InterPro" id="IPR012340">
    <property type="entry name" value="NA-bd_OB-fold"/>
</dbReference>
<accession>A0A554JC96</accession>
<feature type="domain" description="Helix-hairpin-helix DNA-binding motif class 1" evidence="7">
    <location>
        <begin position="108"/>
        <end position="127"/>
    </location>
</feature>
<keyword evidence="5 6" id="KW-0234">DNA repair</keyword>
<dbReference type="SMART" id="SM00278">
    <property type="entry name" value="HhH1"/>
    <property type="match status" value="2"/>
</dbReference>
<evidence type="ECO:0000313" key="9">
    <source>
        <dbReference type="Proteomes" id="UP000316253"/>
    </source>
</evidence>
<keyword evidence="1 6" id="KW-0963">Cytoplasm</keyword>
<protein>
    <recommendedName>
        <fullName evidence="6">Holliday junction branch migration complex subunit RuvA</fullName>
    </recommendedName>
</protein>
<organism evidence="8 9">
    <name type="scientific">Candidatus Berkelbacteria bacterium Gr01-1014_85</name>
    <dbReference type="NCBI Taxonomy" id="2017150"/>
    <lineage>
        <taxon>Bacteria</taxon>
        <taxon>Candidatus Berkelbacteria</taxon>
    </lineage>
</organism>
<dbReference type="EMBL" id="VMFD01000019">
    <property type="protein sequence ID" value="TSC65996.1"/>
    <property type="molecule type" value="Genomic_DNA"/>
</dbReference>
<dbReference type="GO" id="GO:0006310">
    <property type="term" value="P:DNA recombination"/>
    <property type="evidence" value="ECO:0007669"/>
    <property type="project" value="UniProtKB-UniRule"/>
</dbReference>
<sequence length="189" mass="20367">MSLFGSIRGQFIASDGQAIILETSAGIGYRLSVPLADWPELGQTSQFWTELIVREDSLDLFGFAELSGLKLFRSLVSVSGIGPKTALSLISRLGEERLKLAIDQANLSELQSVPGIGQKAASKIILELKNKLVTGPTPIDQAIVTSLAGLGYDKQRIGLALSQLSSDEQQLDDEAIKLKLVLQKLSMLN</sequence>
<dbReference type="GO" id="GO:0000400">
    <property type="term" value="F:four-way junction DNA binding"/>
    <property type="evidence" value="ECO:0007669"/>
    <property type="project" value="UniProtKB-UniRule"/>
</dbReference>
<keyword evidence="8" id="KW-0378">Hydrolase</keyword>
<keyword evidence="3 6" id="KW-0238">DNA-binding</keyword>
<dbReference type="InterPro" id="IPR003583">
    <property type="entry name" value="Hlx-hairpin-Hlx_DNA-bd_motif"/>
</dbReference>
<comment type="domain">
    <text evidence="6">Has three domains with a flexible linker between the domains II and III and assumes an 'L' shape. Domain III is highly mobile and contacts RuvB.</text>
</comment>
<dbReference type="AlphaFoldDB" id="A0A554JC96"/>
<dbReference type="Pfam" id="PF14520">
    <property type="entry name" value="HHH_5"/>
    <property type="match status" value="1"/>
</dbReference>
<reference evidence="8 9" key="1">
    <citation type="submission" date="2017-08" db="EMBL/GenBank/DDBJ databases">
        <title>Mechanisms for carbon and nitrogen cycling indicate functional differentiation within the Candidate Phyla Radiation.</title>
        <authorList>
            <person name="Danczak R.E."/>
            <person name="Johnston M.D."/>
            <person name="Kenah C."/>
            <person name="Slattery M."/>
            <person name="Wrighton K.C."/>
            <person name="Wilkins M.J."/>
        </authorList>
    </citation>
    <scope>NUCLEOTIDE SEQUENCE [LARGE SCALE GENOMIC DNA]</scope>
    <source>
        <strain evidence="8">Gr01-1014_85</strain>
    </source>
</reference>
<evidence type="ECO:0000256" key="3">
    <source>
        <dbReference type="ARBA" id="ARBA00023125"/>
    </source>
</evidence>
<comment type="subcellular location">
    <subcellularLocation>
        <location evidence="6">Cytoplasm</location>
    </subcellularLocation>
</comment>
<keyword evidence="4 6" id="KW-0233">DNA recombination</keyword>
<comment type="caution">
    <text evidence="8">The sequence shown here is derived from an EMBL/GenBank/DDBJ whole genome shotgun (WGS) entry which is preliminary data.</text>
</comment>
<dbReference type="InterPro" id="IPR000085">
    <property type="entry name" value="RuvA"/>
</dbReference>
<dbReference type="InterPro" id="IPR010994">
    <property type="entry name" value="RuvA_2-like"/>
</dbReference>
<evidence type="ECO:0000259" key="7">
    <source>
        <dbReference type="SMART" id="SM00278"/>
    </source>
</evidence>
<dbReference type="Gene3D" id="1.10.150.20">
    <property type="entry name" value="5' to 3' exonuclease, C-terminal subdomain"/>
    <property type="match status" value="1"/>
</dbReference>
<proteinExistence type="inferred from homology"/>
<dbReference type="Gene3D" id="2.40.50.140">
    <property type="entry name" value="Nucleic acid-binding proteins"/>
    <property type="match status" value="1"/>
</dbReference>
<dbReference type="HAMAP" id="MF_00031">
    <property type="entry name" value="DNA_HJ_migration_RuvA"/>
    <property type="match status" value="1"/>
</dbReference>
<evidence type="ECO:0000256" key="5">
    <source>
        <dbReference type="ARBA" id="ARBA00023204"/>
    </source>
</evidence>
<comment type="similarity">
    <text evidence="6">Belongs to the RuvA family.</text>
</comment>
<dbReference type="GO" id="GO:0048476">
    <property type="term" value="C:Holliday junction resolvase complex"/>
    <property type="evidence" value="ECO:0007669"/>
    <property type="project" value="UniProtKB-UniRule"/>
</dbReference>
<evidence type="ECO:0000256" key="4">
    <source>
        <dbReference type="ARBA" id="ARBA00023172"/>
    </source>
</evidence>
<keyword evidence="8" id="KW-0347">Helicase</keyword>
<dbReference type="GO" id="GO:0005524">
    <property type="term" value="F:ATP binding"/>
    <property type="evidence" value="ECO:0007669"/>
    <property type="project" value="InterPro"/>
</dbReference>